<feature type="region of interest" description="Disordered" evidence="1">
    <location>
        <begin position="42"/>
        <end position="183"/>
    </location>
</feature>
<feature type="compositionally biased region" description="Basic and acidic residues" evidence="1">
    <location>
        <begin position="161"/>
        <end position="174"/>
    </location>
</feature>
<feature type="compositionally biased region" description="Basic and acidic residues" evidence="1">
    <location>
        <begin position="123"/>
        <end position="153"/>
    </location>
</feature>
<feature type="compositionally biased region" description="Basic residues" evidence="1">
    <location>
        <begin position="337"/>
        <end position="357"/>
    </location>
</feature>
<evidence type="ECO:0000313" key="4">
    <source>
        <dbReference type="Proteomes" id="UP000693981"/>
    </source>
</evidence>
<proteinExistence type="predicted"/>
<protein>
    <submittedName>
        <fullName evidence="3">Apoptotic chromatin condensation inducer in the nucleus</fullName>
    </submittedName>
</protein>
<dbReference type="OrthoDB" id="5348404at2759"/>
<comment type="caution">
    <text evidence="3">The sequence shown here is derived from an EMBL/GenBank/DDBJ whole genome shotgun (WGS) entry which is preliminary data.</text>
</comment>
<dbReference type="CDD" id="cd12432">
    <property type="entry name" value="RRM_ACINU"/>
    <property type="match status" value="1"/>
</dbReference>
<dbReference type="InterPro" id="IPR032552">
    <property type="entry name" value="RSB_motif"/>
</dbReference>
<dbReference type="AlphaFoldDB" id="A0A8T1X501"/>
<feature type="domain" description="SAP" evidence="2">
    <location>
        <begin position="8"/>
        <end position="42"/>
    </location>
</feature>
<dbReference type="Proteomes" id="UP000693981">
    <property type="component" value="Unassembled WGS sequence"/>
</dbReference>
<feature type="compositionally biased region" description="Acidic residues" evidence="1">
    <location>
        <begin position="48"/>
        <end position="57"/>
    </location>
</feature>
<evidence type="ECO:0000259" key="2">
    <source>
        <dbReference type="PROSITE" id="PS50800"/>
    </source>
</evidence>
<evidence type="ECO:0000313" key="3">
    <source>
        <dbReference type="EMBL" id="KAG7398969.1"/>
    </source>
</evidence>
<dbReference type="PANTHER" id="PTHR47031">
    <property type="entry name" value="SAP DNA-BINDING DOMAIN-CONTAINING PROTEIN"/>
    <property type="match status" value="1"/>
</dbReference>
<keyword evidence="4" id="KW-1185">Reference proteome</keyword>
<organism evidence="3 4">
    <name type="scientific">Phytophthora boehmeriae</name>
    <dbReference type="NCBI Taxonomy" id="109152"/>
    <lineage>
        <taxon>Eukaryota</taxon>
        <taxon>Sar</taxon>
        <taxon>Stramenopiles</taxon>
        <taxon>Oomycota</taxon>
        <taxon>Peronosporomycetes</taxon>
        <taxon>Peronosporales</taxon>
        <taxon>Peronosporaceae</taxon>
        <taxon>Phytophthora</taxon>
    </lineage>
</organism>
<dbReference type="PANTHER" id="PTHR47031:SF3">
    <property type="entry name" value="SAP DOMAIN-CONTAINING PROTEIN"/>
    <property type="match status" value="1"/>
</dbReference>
<dbReference type="PROSITE" id="PS50800">
    <property type="entry name" value="SAP"/>
    <property type="match status" value="1"/>
</dbReference>
<name>A0A8T1X501_9STRA</name>
<feature type="compositionally biased region" description="Basic and acidic residues" evidence="1">
    <location>
        <begin position="58"/>
        <end position="91"/>
    </location>
</feature>
<dbReference type="Pfam" id="PF16294">
    <property type="entry name" value="RSB_motif"/>
    <property type="match status" value="1"/>
</dbReference>
<evidence type="ECO:0000256" key="1">
    <source>
        <dbReference type="SAM" id="MobiDB-lite"/>
    </source>
</evidence>
<dbReference type="InterPro" id="IPR034257">
    <property type="entry name" value="Acinus_RRM"/>
</dbReference>
<sequence>MTLDVADLPRLKVKDLQRELKKRGLDTSGLKAVLVVRLKEHLQQETEASSEAEAEPEQQEKELKDVAEDDKKEEVDSRGEERKYPHSHAEEEASMEEAPETQAARTSDSSAKERDINPAGVKRGVDAVESDEKVASSDAKKRKLEEEVDKDSPQPEDEDNDKLRSRAEPEHNGEAAEPTEGELMTTLRIDNFVRPFTLNAVKTLVQEFGSFVENGFWMDVIKTHCFVTYPETEIAKKTSAALDGKIWPPENGRALHVVFAEQTAMEVSEHGESNKVSTRSKNKVNSDSEAQSNQRKKVTIDEFFLKTETKPVLYYLPLTDEQVQQRKQRQPQEGQTRNKRRHRGGRKNRNRGRFQRR</sequence>
<dbReference type="Pfam" id="PF02037">
    <property type="entry name" value="SAP"/>
    <property type="match status" value="1"/>
</dbReference>
<feature type="region of interest" description="Disordered" evidence="1">
    <location>
        <begin position="320"/>
        <end position="357"/>
    </location>
</feature>
<dbReference type="SMART" id="SM00513">
    <property type="entry name" value="SAP"/>
    <property type="match status" value="1"/>
</dbReference>
<accession>A0A8T1X501</accession>
<dbReference type="EMBL" id="JAGDFL010000066">
    <property type="protein sequence ID" value="KAG7398969.1"/>
    <property type="molecule type" value="Genomic_DNA"/>
</dbReference>
<feature type="region of interest" description="Disordered" evidence="1">
    <location>
        <begin position="266"/>
        <end position="295"/>
    </location>
</feature>
<dbReference type="InterPro" id="IPR003034">
    <property type="entry name" value="SAP_dom"/>
</dbReference>
<feature type="compositionally biased region" description="Polar residues" evidence="1">
    <location>
        <begin position="274"/>
        <end position="293"/>
    </location>
</feature>
<gene>
    <name evidence="3" type="primary">ACIN1</name>
    <name evidence="3" type="ORF">PHYBOEH_009962</name>
</gene>
<reference evidence="3" key="1">
    <citation type="submission" date="2021-02" db="EMBL/GenBank/DDBJ databases">
        <authorList>
            <person name="Palmer J.M."/>
        </authorList>
    </citation>
    <scope>NUCLEOTIDE SEQUENCE</scope>
    <source>
        <strain evidence="3">SCRP23</strain>
    </source>
</reference>